<sequence>MISGSSDFQGPLSSTRRHSSVLIQALRSLPLPRSFFGSKGDAAEFSHERLRIGPLREAREILVERVGFLRWAERDGRFDQAVEMLSAH</sequence>
<proteinExistence type="predicted"/>
<reference evidence="1 2" key="1">
    <citation type="journal article" date="2012" name="J. Bacteriol.">
        <title>Draft Genome Sequence of Mesorhizobium alhagi CCNWXJ12-2T, a Novel Salt-Resistant Species Isolated from the Desert of Northwestern China.</title>
        <authorList>
            <person name="Zhou M."/>
            <person name="Chen W."/>
            <person name="Chen H."/>
            <person name="Wei G."/>
        </authorList>
    </citation>
    <scope>NUCLEOTIDE SEQUENCE [LARGE SCALE GENOMIC DNA]</scope>
    <source>
        <strain evidence="1 2">CCNWXJ12-2</strain>
    </source>
</reference>
<dbReference type="AlphaFoldDB" id="H0HMV7"/>
<keyword evidence="2" id="KW-1185">Reference proteome</keyword>
<gene>
    <name evidence="1" type="ORF">MAXJ12_07357</name>
</gene>
<accession>H0HMV7</accession>
<organism evidence="1 2">
    <name type="scientific">Mesorhizobium alhagi CCNWXJ12-2</name>
    <dbReference type="NCBI Taxonomy" id="1107882"/>
    <lineage>
        <taxon>Bacteria</taxon>
        <taxon>Pseudomonadati</taxon>
        <taxon>Pseudomonadota</taxon>
        <taxon>Alphaproteobacteria</taxon>
        <taxon>Hyphomicrobiales</taxon>
        <taxon>Phyllobacteriaceae</taxon>
        <taxon>Allomesorhizobium</taxon>
    </lineage>
</organism>
<dbReference type="EMBL" id="AHAM01000049">
    <property type="protein sequence ID" value="EHK57922.1"/>
    <property type="molecule type" value="Genomic_DNA"/>
</dbReference>
<evidence type="ECO:0000313" key="2">
    <source>
        <dbReference type="Proteomes" id="UP000003250"/>
    </source>
</evidence>
<dbReference type="Proteomes" id="UP000003250">
    <property type="component" value="Unassembled WGS sequence"/>
</dbReference>
<evidence type="ECO:0000313" key="1">
    <source>
        <dbReference type="EMBL" id="EHK57922.1"/>
    </source>
</evidence>
<protein>
    <submittedName>
        <fullName evidence="1">Uncharacterized protein</fullName>
    </submittedName>
</protein>
<name>H0HMV7_9HYPH</name>
<dbReference type="RefSeq" id="WP_008835119.1">
    <property type="nucleotide sequence ID" value="NZ_AHAM01000049.1"/>
</dbReference>